<accession>A0A1S8D0R4</accession>
<reference evidence="2" key="1">
    <citation type="submission" date="2016-12" db="EMBL/GenBank/DDBJ databases">
        <title>Draft genome sequence of Roseomonas mucosa strain AU37, isolated from a peripheral intravenous catheter.</title>
        <authorList>
            <person name="Choudhury M.A."/>
            <person name="Sidjabat H.E."/>
            <person name="Wailan A.M."/>
            <person name="Zhang L."/>
            <person name="Marsh N.M."/>
            <person name="Rickard C.M."/>
            <person name="Davies M."/>
            <person name="Mcmillan D.J."/>
        </authorList>
    </citation>
    <scope>NUCLEOTIDE SEQUENCE [LARGE SCALE GENOMIC DNA]</scope>
    <source>
        <strain evidence="2">AU37</strain>
    </source>
</reference>
<dbReference type="EMBL" id="LLWF02000083">
    <property type="protein sequence ID" value="ONH81902.1"/>
    <property type="molecule type" value="Genomic_DNA"/>
</dbReference>
<keyword evidence="3" id="KW-1185">Reference proteome</keyword>
<dbReference type="CDD" id="cd18692">
    <property type="entry name" value="PIN_VapC-like"/>
    <property type="match status" value="1"/>
</dbReference>
<dbReference type="Proteomes" id="UP000054844">
    <property type="component" value="Unassembled WGS sequence"/>
</dbReference>
<proteinExistence type="predicted"/>
<organism evidence="2 3">
    <name type="scientific">Roseomonas mucosa</name>
    <dbReference type="NCBI Taxonomy" id="207340"/>
    <lineage>
        <taxon>Bacteria</taxon>
        <taxon>Pseudomonadati</taxon>
        <taxon>Pseudomonadota</taxon>
        <taxon>Alphaproteobacteria</taxon>
        <taxon>Acetobacterales</taxon>
        <taxon>Roseomonadaceae</taxon>
        <taxon>Roseomonas</taxon>
    </lineage>
</organism>
<comment type="caution">
    <text evidence="2">The sequence shown here is derived from an EMBL/GenBank/DDBJ whole genome shotgun (WGS) entry which is preliminary data.</text>
</comment>
<gene>
    <name evidence="2" type="ORF">APZ41_017365</name>
</gene>
<evidence type="ECO:0000313" key="2">
    <source>
        <dbReference type="EMBL" id="ONH81902.1"/>
    </source>
</evidence>
<name>A0A1S8D0R4_9PROT</name>
<evidence type="ECO:0000259" key="1">
    <source>
        <dbReference type="Pfam" id="PF01850"/>
    </source>
</evidence>
<dbReference type="InterPro" id="IPR002716">
    <property type="entry name" value="PIN_dom"/>
</dbReference>
<feature type="domain" description="PIN" evidence="1">
    <location>
        <begin position="5"/>
        <end position="115"/>
    </location>
</feature>
<dbReference type="InterPro" id="IPR029060">
    <property type="entry name" value="PIN-like_dom_sf"/>
</dbReference>
<dbReference type="Gene3D" id="3.40.50.1010">
    <property type="entry name" value="5'-nuclease"/>
    <property type="match status" value="1"/>
</dbReference>
<dbReference type="RefSeq" id="WP_058389305.1">
    <property type="nucleotide sequence ID" value="NZ_LLWF02000083.1"/>
</dbReference>
<sequence length="135" mass="14675">MSRPFLDTNILLYAALQPDPRSETARSLLARGGLVSVQVLNEFTAVARRKLRRPWPEVMQALAAIRTLCPAPRPLTVATHEAAIGLAERLGYTIYDALILASALEAGCDTLFSEDLQDGQVVEGQLTIRNPFAAS</sequence>
<dbReference type="SUPFAM" id="SSF88723">
    <property type="entry name" value="PIN domain-like"/>
    <property type="match status" value="1"/>
</dbReference>
<protein>
    <submittedName>
        <fullName evidence="2">VapC toxin family PIN domain ribonuclease</fullName>
    </submittedName>
</protein>
<evidence type="ECO:0000313" key="3">
    <source>
        <dbReference type="Proteomes" id="UP000054844"/>
    </source>
</evidence>
<dbReference type="STRING" id="207340.APZ41_017365"/>
<dbReference type="OrthoDB" id="163436at2"/>
<dbReference type="Pfam" id="PF01850">
    <property type="entry name" value="PIN"/>
    <property type="match status" value="1"/>
</dbReference>
<dbReference type="AlphaFoldDB" id="A0A1S8D0R4"/>